<accession>A0A167V5T6</accession>
<evidence type="ECO:0000313" key="2">
    <source>
        <dbReference type="EMBL" id="OAA62256.1"/>
    </source>
</evidence>
<dbReference type="EMBL" id="AZHB01000012">
    <property type="protein sequence ID" value="OAA62256.1"/>
    <property type="molecule type" value="Genomic_DNA"/>
</dbReference>
<dbReference type="RefSeq" id="XP_018704006.1">
    <property type="nucleotide sequence ID" value="XM_018848870.1"/>
</dbReference>
<keyword evidence="3" id="KW-1185">Reference proteome</keyword>
<dbReference type="OrthoDB" id="10254720at2759"/>
<dbReference type="Proteomes" id="UP000076744">
    <property type="component" value="Unassembled WGS sequence"/>
</dbReference>
<dbReference type="STRING" id="1081104.A0A167V5T6"/>
<evidence type="ECO:0000256" key="1">
    <source>
        <dbReference type="SAM" id="MobiDB-lite"/>
    </source>
</evidence>
<sequence length="187" mass="19534">MEADPYHGPAAEDGDAAAVQTRSPGDIVEGAPRAHAGSGDDGAAPSSEWFGGQQVSDGPIDQEDATINTIDDSSIHSGPAAATIVPPYWQNVPSRRRPSTHSSDSGRPPAGAILLLDNEADEGEEERNNACWARSVEIVDHTVVNGGATNIGAFVVWNVRVETLQVGELLFASARPVAAAGLRLMRC</sequence>
<evidence type="ECO:0000313" key="3">
    <source>
        <dbReference type="Proteomes" id="UP000076744"/>
    </source>
</evidence>
<protein>
    <submittedName>
        <fullName evidence="2">Sorting nexin-like protein</fullName>
    </submittedName>
</protein>
<organism evidence="2 3">
    <name type="scientific">Cordyceps fumosorosea (strain ARSEF 2679)</name>
    <name type="common">Isaria fumosorosea</name>
    <dbReference type="NCBI Taxonomy" id="1081104"/>
    <lineage>
        <taxon>Eukaryota</taxon>
        <taxon>Fungi</taxon>
        <taxon>Dikarya</taxon>
        <taxon>Ascomycota</taxon>
        <taxon>Pezizomycotina</taxon>
        <taxon>Sordariomycetes</taxon>
        <taxon>Hypocreomycetidae</taxon>
        <taxon>Hypocreales</taxon>
        <taxon>Cordycipitaceae</taxon>
        <taxon>Cordyceps</taxon>
    </lineage>
</organism>
<dbReference type="GeneID" id="30021557"/>
<feature type="compositionally biased region" description="Polar residues" evidence="1">
    <location>
        <begin position="65"/>
        <end position="76"/>
    </location>
</feature>
<gene>
    <name evidence="2" type="ORF">ISF_05265</name>
</gene>
<comment type="caution">
    <text evidence="2">The sequence shown here is derived from an EMBL/GenBank/DDBJ whole genome shotgun (WGS) entry which is preliminary data.</text>
</comment>
<reference evidence="2 3" key="1">
    <citation type="journal article" date="2016" name="Genome Biol. Evol.">
        <title>Divergent and convergent evolution of fungal pathogenicity.</title>
        <authorList>
            <person name="Shang Y."/>
            <person name="Xiao G."/>
            <person name="Zheng P."/>
            <person name="Cen K."/>
            <person name="Zhan S."/>
            <person name="Wang C."/>
        </authorList>
    </citation>
    <scope>NUCLEOTIDE SEQUENCE [LARGE SCALE GENOMIC DNA]</scope>
    <source>
        <strain evidence="2 3">ARSEF 2679</strain>
    </source>
</reference>
<proteinExistence type="predicted"/>
<dbReference type="AlphaFoldDB" id="A0A167V5T6"/>
<name>A0A167V5T6_CORFA</name>
<feature type="region of interest" description="Disordered" evidence="1">
    <location>
        <begin position="1"/>
        <end position="111"/>
    </location>
</feature>